<evidence type="ECO:0000313" key="4">
    <source>
        <dbReference type="Proteomes" id="UP000824102"/>
    </source>
</evidence>
<keyword evidence="2" id="KW-0812">Transmembrane</keyword>
<dbReference type="Gene3D" id="1.10.1760.20">
    <property type="match status" value="1"/>
</dbReference>
<keyword evidence="2" id="KW-1133">Transmembrane helix</keyword>
<comment type="caution">
    <text evidence="3">The sequence shown here is derived from an EMBL/GenBank/DDBJ whole genome shotgun (WGS) entry which is preliminary data.</text>
</comment>
<dbReference type="Proteomes" id="UP000824102">
    <property type="component" value="Unassembled WGS sequence"/>
</dbReference>
<evidence type="ECO:0000313" key="3">
    <source>
        <dbReference type="EMBL" id="HIZ71973.1"/>
    </source>
</evidence>
<protein>
    <submittedName>
        <fullName evidence="3">ECF transporter S component</fullName>
    </submittedName>
</protein>
<feature type="transmembrane region" description="Helical" evidence="2">
    <location>
        <begin position="43"/>
        <end position="72"/>
    </location>
</feature>
<dbReference type="AlphaFoldDB" id="A0A9D2G3L4"/>
<dbReference type="Pfam" id="PF12822">
    <property type="entry name" value="ECF_trnsprt"/>
    <property type="match status" value="1"/>
</dbReference>
<organism evidence="3 4">
    <name type="scientific">Candidatus Gallimonas intestinavium</name>
    <dbReference type="NCBI Taxonomy" id="2838603"/>
    <lineage>
        <taxon>Bacteria</taxon>
        <taxon>Bacillati</taxon>
        <taxon>Bacillota</taxon>
        <taxon>Clostridia</taxon>
        <taxon>Candidatus Gallimonas</taxon>
    </lineage>
</organism>
<feature type="region of interest" description="Disordered" evidence="1">
    <location>
        <begin position="208"/>
        <end position="244"/>
    </location>
</feature>
<evidence type="ECO:0000256" key="2">
    <source>
        <dbReference type="SAM" id="Phobius"/>
    </source>
</evidence>
<feature type="transmembrane region" description="Helical" evidence="2">
    <location>
        <begin position="12"/>
        <end position="37"/>
    </location>
</feature>
<dbReference type="GO" id="GO:0022857">
    <property type="term" value="F:transmembrane transporter activity"/>
    <property type="evidence" value="ECO:0007669"/>
    <property type="project" value="InterPro"/>
</dbReference>
<feature type="compositionally biased region" description="Basic and acidic residues" evidence="1">
    <location>
        <begin position="208"/>
        <end position="221"/>
    </location>
</feature>
<feature type="transmembrane region" description="Helical" evidence="2">
    <location>
        <begin position="84"/>
        <end position="112"/>
    </location>
</feature>
<sequence>MKRKPFFSARNIAYLAVLVALLIVLQLFASAIPMFGVTLNFSLIPIVLAGIFFGMWGGGLLGLISGLLTFLVTAVMGREPSTAFLFQASPVLLTLTCIGKTTVAGLAAGFLYRVIAKKSALAASYVAAVAVALLNTGLYLLGIVFMKDAASQFLGTEATAAAVFVAVFTLIWLNFVLETVINVLFAPAICRIEKVVNSKVIRYRADREERSKSADMAKQDAENAGNGEVGQQEAAADPPTEDKT</sequence>
<proteinExistence type="predicted"/>
<evidence type="ECO:0000256" key="1">
    <source>
        <dbReference type="SAM" id="MobiDB-lite"/>
    </source>
</evidence>
<reference evidence="3" key="2">
    <citation type="submission" date="2021-04" db="EMBL/GenBank/DDBJ databases">
        <authorList>
            <person name="Gilroy R."/>
        </authorList>
    </citation>
    <scope>NUCLEOTIDE SEQUENCE</scope>
    <source>
        <strain evidence="3">ChiW7-2402</strain>
    </source>
</reference>
<keyword evidence="2" id="KW-0472">Membrane</keyword>
<dbReference type="InterPro" id="IPR024529">
    <property type="entry name" value="ECF_trnsprt_substrate-spec"/>
</dbReference>
<accession>A0A9D2G3L4</accession>
<feature type="transmembrane region" description="Helical" evidence="2">
    <location>
        <begin position="158"/>
        <end position="177"/>
    </location>
</feature>
<reference evidence="3" key="1">
    <citation type="journal article" date="2021" name="PeerJ">
        <title>Extensive microbial diversity within the chicken gut microbiome revealed by metagenomics and culture.</title>
        <authorList>
            <person name="Gilroy R."/>
            <person name="Ravi A."/>
            <person name="Getino M."/>
            <person name="Pursley I."/>
            <person name="Horton D.L."/>
            <person name="Alikhan N.F."/>
            <person name="Baker D."/>
            <person name="Gharbi K."/>
            <person name="Hall N."/>
            <person name="Watson M."/>
            <person name="Adriaenssens E.M."/>
            <person name="Foster-Nyarko E."/>
            <person name="Jarju S."/>
            <person name="Secka A."/>
            <person name="Antonio M."/>
            <person name="Oren A."/>
            <person name="Chaudhuri R.R."/>
            <person name="La Ragione R."/>
            <person name="Hildebrand F."/>
            <person name="Pallen M.J."/>
        </authorList>
    </citation>
    <scope>NUCLEOTIDE SEQUENCE</scope>
    <source>
        <strain evidence="3">ChiW7-2402</strain>
    </source>
</reference>
<dbReference type="EMBL" id="DXBB01000004">
    <property type="protein sequence ID" value="HIZ71973.1"/>
    <property type="molecule type" value="Genomic_DNA"/>
</dbReference>
<name>A0A9D2G3L4_9FIRM</name>
<gene>
    <name evidence="3" type="ORF">H9964_00145</name>
</gene>
<feature type="transmembrane region" description="Helical" evidence="2">
    <location>
        <begin position="124"/>
        <end position="146"/>
    </location>
</feature>